<sequence length="46" mass="4620">MAGVGNIQPLRSEDGTVTISVKSLARSMHTPSGSCTCAQAGVGTDK</sequence>
<dbReference type="Proteomes" id="UP000265618">
    <property type="component" value="Unassembled WGS sequence"/>
</dbReference>
<feature type="non-terminal residue" evidence="2">
    <location>
        <position position="1"/>
    </location>
</feature>
<organism evidence="2 3">
    <name type="scientific">Kipferlia bialata</name>
    <dbReference type="NCBI Taxonomy" id="797122"/>
    <lineage>
        <taxon>Eukaryota</taxon>
        <taxon>Metamonada</taxon>
        <taxon>Carpediemonas-like organisms</taxon>
        <taxon>Kipferlia</taxon>
    </lineage>
</organism>
<protein>
    <submittedName>
        <fullName evidence="2">Uncharacterized protein</fullName>
    </submittedName>
</protein>
<feature type="region of interest" description="Disordered" evidence="1">
    <location>
        <begin position="27"/>
        <end position="46"/>
    </location>
</feature>
<evidence type="ECO:0000313" key="2">
    <source>
        <dbReference type="EMBL" id="GIQ84005.1"/>
    </source>
</evidence>
<gene>
    <name evidence="2" type="ORF">KIPB_005419</name>
</gene>
<dbReference type="EMBL" id="BDIP01001268">
    <property type="protein sequence ID" value="GIQ84005.1"/>
    <property type="molecule type" value="Genomic_DNA"/>
</dbReference>
<evidence type="ECO:0000256" key="1">
    <source>
        <dbReference type="SAM" id="MobiDB-lite"/>
    </source>
</evidence>
<accession>A0A9K3CX32</accession>
<reference evidence="2 3" key="1">
    <citation type="journal article" date="2018" name="PLoS ONE">
        <title>The draft genome of Kipferlia bialata reveals reductive genome evolution in fornicate parasites.</title>
        <authorList>
            <person name="Tanifuji G."/>
            <person name="Takabayashi S."/>
            <person name="Kume K."/>
            <person name="Takagi M."/>
            <person name="Nakayama T."/>
            <person name="Kamikawa R."/>
            <person name="Inagaki Y."/>
            <person name="Hashimoto T."/>
        </authorList>
    </citation>
    <scope>NUCLEOTIDE SEQUENCE [LARGE SCALE GENOMIC DNA]</scope>
    <source>
        <strain evidence="2">NY0173</strain>
    </source>
</reference>
<name>A0A9K3CX32_9EUKA</name>
<comment type="caution">
    <text evidence="2">The sequence shown here is derived from an EMBL/GenBank/DDBJ whole genome shotgun (WGS) entry which is preliminary data.</text>
</comment>
<dbReference type="AlphaFoldDB" id="A0A9K3CX32"/>
<proteinExistence type="predicted"/>
<evidence type="ECO:0000313" key="3">
    <source>
        <dbReference type="Proteomes" id="UP000265618"/>
    </source>
</evidence>
<keyword evidence="3" id="KW-1185">Reference proteome</keyword>